<dbReference type="SUPFAM" id="SSF46689">
    <property type="entry name" value="Homeodomain-like"/>
    <property type="match status" value="1"/>
</dbReference>
<protein>
    <submittedName>
        <fullName evidence="3">Unannotated protein</fullName>
    </submittedName>
</protein>
<reference evidence="3" key="1">
    <citation type="submission" date="2020-05" db="EMBL/GenBank/DDBJ databases">
        <authorList>
            <person name="Chiriac C."/>
            <person name="Salcher M."/>
            <person name="Ghai R."/>
            <person name="Kavagutti S V."/>
        </authorList>
    </citation>
    <scope>NUCLEOTIDE SEQUENCE</scope>
</reference>
<dbReference type="GO" id="GO:0003677">
    <property type="term" value="F:DNA binding"/>
    <property type="evidence" value="ECO:0007669"/>
    <property type="project" value="UniProtKB-KW"/>
</dbReference>
<organism evidence="3">
    <name type="scientific">freshwater metagenome</name>
    <dbReference type="NCBI Taxonomy" id="449393"/>
    <lineage>
        <taxon>unclassified sequences</taxon>
        <taxon>metagenomes</taxon>
        <taxon>ecological metagenomes</taxon>
    </lineage>
</organism>
<evidence type="ECO:0000256" key="1">
    <source>
        <dbReference type="ARBA" id="ARBA00023125"/>
    </source>
</evidence>
<dbReference type="InterPro" id="IPR009057">
    <property type="entry name" value="Homeodomain-like_sf"/>
</dbReference>
<dbReference type="Gene3D" id="1.10.357.10">
    <property type="entry name" value="Tetracycline Repressor, domain 2"/>
    <property type="match status" value="1"/>
</dbReference>
<accession>A0A6J6Z8M5</accession>
<feature type="domain" description="HTH tetR-type" evidence="2">
    <location>
        <begin position="17"/>
        <end position="76"/>
    </location>
</feature>
<sequence length="203" mass="22457">MPFRDLSPADGRVLRRAENREAALRCGIDLFGRNKTAPTIEEVAAESGISIRSLYRYFGDASVMIVEATQLLVEETRPLASFSPMGEGPLADRIATLVGARFRAYQHVRPVLRATILNIAAHAELAPAQHATRELLRRQFSIHFAPELQQSDDAAREHILQAGSAVCNLEFIDMLVERQEMPVDTAQAIVIRLMTNVLAPAPM</sequence>
<name>A0A6J6Z8M5_9ZZZZ</name>
<proteinExistence type="predicted"/>
<keyword evidence="1" id="KW-0238">DNA-binding</keyword>
<dbReference type="InterPro" id="IPR001647">
    <property type="entry name" value="HTH_TetR"/>
</dbReference>
<evidence type="ECO:0000313" key="3">
    <source>
        <dbReference type="EMBL" id="CAB4813877.1"/>
    </source>
</evidence>
<dbReference type="AlphaFoldDB" id="A0A6J6Z8M5"/>
<dbReference type="PROSITE" id="PS50977">
    <property type="entry name" value="HTH_TETR_2"/>
    <property type="match status" value="1"/>
</dbReference>
<dbReference type="EMBL" id="CAFAAI010000358">
    <property type="protein sequence ID" value="CAB4813877.1"/>
    <property type="molecule type" value="Genomic_DNA"/>
</dbReference>
<gene>
    <name evidence="3" type="ORF">UFOPK2992_01757</name>
</gene>
<evidence type="ECO:0000259" key="2">
    <source>
        <dbReference type="PROSITE" id="PS50977"/>
    </source>
</evidence>